<gene>
    <name evidence="7" type="ORF">SAMN02982922_2630</name>
</gene>
<dbReference type="GO" id="GO:0016020">
    <property type="term" value="C:membrane"/>
    <property type="evidence" value="ECO:0007669"/>
    <property type="project" value="UniProtKB-SubCell"/>
</dbReference>
<keyword evidence="2 5" id="KW-0812">Transmembrane</keyword>
<dbReference type="PANTHER" id="PTHR37422:SF13">
    <property type="entry name" value="LIPOPOLYSACCHARIDE BIOSYNTHESIS PROTEIN PA4999-RELATED"/>
    <property type="match status" value="1"/>
</dbReference>
<sequence>MPAIRRPTLDEINRWFTAAVIGGGAAGGSLVSILYVGALPVGLWRLAQGLIAIPRERGVRIIGMAFLAYFAAETLSTLVNYTGPDDLLQGVGANLPFIAFLIVFGRLSLTPRTDVLRWAEYGSIAGGLAAGLSALVEIFIRGAPRAEGLAGNSGPFALISAALFGFCVAIAIYREGRMRQFAVAAALSAAVALILSGMRSLWPMLVISPLLLAWLLDFVPRAVFTRKTALAVAAAAVVVASLGYSTVETRVMSLVHDFEKVDAGNYDNSLGQRLRVWNAAIELIEKKPVFGQGPAHARAALQAAASERGEKEITFSHAHNLVLNALMRSGVFGLAAVIAMFVVPIWVAGRAEKDELGRIGYTLMVVVCATYLVNGAVNISFGHDIVDSFYLYSMITGAYLVFGPSSTPRYRRLDDGSRVAVDRPASSAG</sequence>
<keyword evidence="7" id="KW-0436">Ligase</keyword>
<evidence type="ECO:0000256" key="5">
    <source>
        <dbReference type="SAM" id="Phobius"/>
    </source>
</evidence>
<feature type="transmembrane region" description="Helical" evidence="5">
    <location>
        <begin position="325"/>
        <end position="347"/>
    </location>
</feature>
<evidence type="ECO:0000256" key="4">
    <source>
        <dbReference type="ARBA" id="ARBA00023136"/>
    </source>
</evidence>
<dbReference type="InterPro" id="IPR007016">
    <property type="entry name" value="O-antigen_ligase-rel_domated"/>
</dbReference>
<organism evidence="7 8">
    <name type="scientific">Mesorhizobium australicum</name>
    <dbReference type="NCBI Taxonomy" id="536018"/>
    <lineage>
        <taxon>Bacteria</taxon>
        <taxon>Pseudomonadati</taxon>
        <taxon>Pseudomonadota</taxon>
        <taxon>Alphaproteobacteria</taxon>
        <taxon>Hyphomicrobiales</taxon>
        <taxon>Phyllobacteriaceae</taxon>
        <taxon>Mesorhizobium</taxon>
    </lineage>
</organism>
<keyword evidence="3 5" id="KW-1133">Transmembrane helix</keyword>
<feature type="transmembrane region" description="Helical" evidence="5">
    <location>
        <begin position="87"/>
        <end position="109"/>
    </location>
</feature>
<accession>A0A1X7NVT0</accession>
<feature type="transmembrane region" description="Helical" evidence="5">
    <location>
        <begin position="230"/>
        <end position="247"/>
    </location>
</feature>
<feature type="transmembrane region" description="Helical" evidence="5">
    <location>
        <begin position="359"/>
        <end position="379"/>
    </location>
</feature>
<feature type="domain" description="O-antigen ligase-related" evidence="6">
    <location>
        <begin position="185"/>
        <end position="337"/>
    </location>
</feature>
<keyword evidence="8" id="KW-1185">Reference proteome</keyword>
<feature type="transmembrane region" description="Helical" evidence="5">
    <location>
        <begin position="15"/>
        <end position="38"/>
    </location>
</feature>
<dbReference type="EMBL" id="FXBL01000004">
    <property type="protein sequence ID" value="SMH41778.1"/>
    <property type="molecule type" value="Genomic_DNA"/>
</dbReference>
<feature type="transmembrane region" description="Helical" evidence="5">
    <location>
        <begin position="121"/>
        <end position="143"/>
    </location>
</feature>
<comment type="subcellular location">
    <subcellularLocation>
        <location evidence="1">Membrane</location>
        <topology evidence="1">Multi-pass membrane protein</topology>
    </subcellularLocation>
</comment>
<feature type="transmembrane region" description="Helical" evidence="5">
    <location>
        <begin position="59"/>
        <end position="81"/>
    </location>
</feature>
<evidence type="ECO:0000313" key="8">
    <source>
        <dbReference type="Proteomes" id="UP000193083"/>
    </source>
</evidence>
<feature type="transmembrane region" description="Helical" evidence="5">
    <location>
        <begin position="155"/>
        <end position="173"/>
    </location>
</feature>
<evidence type="ECO:0000259" key="6">
    <source>
        <dbReference type="Pfam" id="PF04932"/>
    </source>
</evidence>
<feature type="transmembrane region" description="Helical" evidence="5">
    <location>
        <begin position="180"/>
        <end position="198"/>
    </location>
</feature>
<dbReference type="Pfam" id="PF04932">
    <property type="entry name" value="Wzy_C"/>
    <property type="match status" value="1"/>
</dbReference>
<feature type="transmembrane region" description="Helical" evidence="5">
    <location>
        <begin position="385"/>
        <end position="402"/>
    </location>
</feature>
<evidence type="ECO:0000256" key="1">
    <source>
        <dbReference type="ARBA" id="ARBA00004141"/>
    </source>
</evidence>
<dbReference type="Proteomes" id="UP000193083">
    <property type="component" value="Unassembled WGS sequence"/>
</dbReference>
<dbReference type="PANTHER" id="PTHR37422">
    <property type="entry name" value="TEICHURONIC ACID BIOSYNTHESIS PROTEIN TUAE"/>
    <property type="match status" value="1"/>
</dbReference>
<evidence type="ECO:0000313" key="7">
    <source>
        <dbReference type="EMBL" id="SMH41778.1"/>
    </source>
</evidence>
<dbReference type="OrthoDB" id="7915840at2"/>
<proteinExistence type="predicted"/>
<evidence type="ECO:0000256" key="3">
    <source>
        <dbReference type="ARBA" id="ARBA00022989"/>
    </source>
</evidence>
<protein>
    <submittedName>
        <fullName evidence="7">O-antigen ligase</fullName>
    </submittedName>
</protein>
<dbReference type="InterPro" id="IPR051533">
    <property type="entry name" value="WaaL-like"/>
</dbReference>
<dbReference type="AlphaFoldDB" id="A0A1X7NVT0"/>
<evidence type="ECO:0000256" key="2">
    <source>
        <dbReference type="ARBA" id="ARBA00022692"/>
    </source>
</evidence>
<name>A0A1X7NVT0_9HYPH</name>
<keyword evidence="4 5" id="KW-0472">Membrane</keyword>
<reference evidence="7 8" key="1">
    <citation type="submission" date="2017-04" db="EMBL/GenBank/DDBJ databases">
        <authorList>
            <person name="Afonso C.L."/>
            <person name="Miller P.J."/>
            <person name="Scott M.A."/>
            <person name="Spackman E."/>
            <person name="Goraichik I."/>
            <person name="Dimitrov K.M."/>
            <person name="Suarez D.L."/>
            <person name="Swayne D.E."/>
        </authorList>
    </citation>
    <scope>NUCLEOTIDE SEQUENCE [LARGE SCALE GENOMIC DNA]</scope>
    <source>
        <strain evidence="7 8">B5P</strain>
    </source>
</reference>
<dbReference type="RefSeq" id="WP_085464554.1">
    <property type="nucleotide sequence ID" value="NZ_FXBL01000004.1"/>
</dbReference>
<dbReference type="GO" id="GO:0016874">
    <property type="term" value="F:ligase activity"/>
    <property type="evidence" value="ECO:0007669"/>
    <property type="project" value="UniProtKB-KW"/>
</dbReference>